<dbReference type="SMART" id="SM00729">
    <property type="entry name" value="Elp3"/>
    <property type="match status" value="1"/>
</dbReference>
<evidence type="ECO:0000256" key="4">
    <source>
        <dbReference type="ARBA" id="ARBA00022723"/>
    </source>
</evidence>
<dbReference type="InterPro" id="IPR058240">
    <property type="entry name" value="rSAM_sf"/>
</dbReference>
<dbReference type="PIRSF" id="PIRSF037420">
    <property type="entry name" value="PQQ_syn_pqqE"/>
    <property type="match status" value="1"/>
</dbReference>
<dbReference type="SFLD" id="SFLDS00029">
    <property type="entry name" value="Radical_SAM"/>
    <property type="match status" value="1"/>
</dbReference>
<dbReference type="Gene3D" id="3.20.20.70">
    <property type="entry name" value="Aldolase class I"/>
    <property type="match status" value="1"/>
</dbReference>
<accession>A0A9D1N1W5</accession>
<dbReference type="SFLD" id="SFLDG01386">
    <property type="entry name" value="main_SPASM_domain-containing"/>
    <property type="match status" value="1"/>
</dbReference>
<dbReference type="InterPro" id="IPR023885">
    <property type="entry name" value="4Fe4S-binding_SPASM_dom"/>
</dbReference>
<reference evidence="8" key="2">
    <citation type="journal article" date="2021" name="PeerJ">
        <title>Extensive microbial diversity within the chicken gut microbiome revealed by metagenomics and culture.</title>
        <authorList>
            <person name="Gilroy R."/>
            <person name="Ravi A."/>
            <person name="Getino M."/>
            <person name="Pursley I."/>
            <person name="Horton D.L."/>
            <person name="Alikhan N.F."/>
            <person name="Baker D."/>
            <person name="Gharbi K."/>
            <person name="Hall N."/>
            <person name="Watson M."/>
            <person name="Adriaenssens E.M."/>
            <person name="Foster-Nyarko E."/>
            <person name="Jarju S."/>
            <person name="Secka A."/>
            <person name="Antonio M."/>
            <person name="Oren A."/>
            <person name="Chaudhuri R.R."/>
            <person name="La Ragione R."/>
            <person name="Hildebrand F."/>
            <person name="Pallen M.J."/>
        </authorList>
    </citation>
    <scope>NUCLEOTIDE SEQUENCE</scope>
    <source>
        <strain evidence="8">CHK154-7741</strain>
    </source>
</reference>
<reference evidence="8" key="1">
    <citation type="submission" date="2020-10" db="EMBL/GenBank/DDBJ databases">
        <authorList>
            <person name="Gilroy R."/>
        </authorList>
    </citation>
    <scope>NUCLEOTIDE SEQUENCE</scope>
    <source>
        <strain evidence="8">CHK154-7741</strain>
    </source>
</reference>
<evidence type="ECO:0000256" key="3">
    <source>
        <dbReference type="ARBA" id="ARBA00022691"/>
    </source>
</evidence>
<proteinExistence type="predicted"/>
<evidence type="ECO:0000313" key="8">
    <source>
        <dbReference type="EMBL" id="HIU93151.1"/>
    </source>
</evidence>
<evidence type="ECO:0000256" key="6">
    <source>
        <dbReference type="ARBA" id="ARBA00023014"/>
    </source>
</evidence>
<dbReference type="GO" id="GO:0003824">
    <property type="term" value="F:catalytic activity"/>
    <property type="evidence" value="ECO:0007669"/>
    <property type="project" value="InterPro"/>
</dbReference>
<organism evidence="8 9">
    <name type="scientific">Candidatus Limenecus avicola</name>
    <dbReference type="NCBI Taxonomy" id="2840847"/>
    <lineage>
        <taxon>Bacteria</taxon>
        <taxon>Bacillati</taxon>
        <taxon>Bacillota</taxon>
        <taxon>Clostridia</taxon>
        <taxon>Eubacteriales</taxon>
        <taxon>Clostridiaceae</taxon>
        <taxon>Clostridiaceae incertae sedis</taxon>
        <taxon>Candidatus Limenecus</taxon>
    </lineage>
</organism>
<evidence type="ECO:0000313" key="9">
    <source>
        <dbReference type="Proteomes" id="UP000886748"/>
    </source>
</evidence>
<evidence type="ECO:0000259" key="7">
    <source>
        <dbReference type="PROSITE" id="PS51918"/>
    </source>
</evidence>
<keyword evidence="3" id="KW-0949">S-adenosyl-L-methionine</keyword>
<gene>
    <name evidence="8" type="ORF">IAD26_08480</name>
</gene>
<dbReference type="CDD" id="cd01335">
    <property type="entry name" value="Radical_SAM"/>
    <property type="match status" value="1"/>
</dbReference>
<dbReference type="Pfam" id="PF04055">
    <property type="entry name" value="Radical_SAM"/>
    <property type="match status" value="1"/>
</dbReference>
<dbReference type="PANTHER" id="PTHR11228:SF7">
    <property type="entry name" value="PQQA PEPTIDE CYCLASE"/>
    <property type="match status" value="1"/>
</dbReference>
<keyword evidence="5" id="KW-0408">Iron</keyword>
<dbReference type="Pfam" id="PF13186">
    <property type="entry name" value="SPASM"/>
    <property type="match status" value="1"/>
</dbReference>
<keyword evidence="6" id="KW-0411">Iron-sulfur</keyword>
<evidence type="ECO:0000256" key="1">
    <source>
        <dbReference type="ARBA" id="ARBA00001966"/>
    </source>
</evidence>
<evidence type="ECO:0000256" key="5">
    <source>
        <dbReference type="ARBA" id="ARBA00023004"/>
    </source>
</evidence>
<sequence>MYTQSEYDKVLDYYFENKKFPTPNRRFFEAVSDSINQKDFLFSTPWTVSWQVVSQCNLRCRHCFFEGNKDLYKSDFDLDSDTLLQLANELNNKFSVVSLSITGGETMLRKDIFELLKTLKRNNVAISLQTNGTLIDKNKAQLLSDILNVDTDFVQVSLDGSKPEIYDKIRGEKTFDKALNGINLLIEKGIKVNVNATALSLNVSDLPDLYTLCNNLNVKKFSVSRFVPCYKEQEYLACEFSSVLPSISAIIDKSLISKTFFEMNYRFYDFVSDETLRAYADEYLKKTDKKRTLCNDISCHRHNTIYINAKGEFYLCFACENEKGCLGTFPKDSLEQIWENRKHNIFFKPREAKASECKKCKYFPFCTGGCMGSAFGTYGNVNAPDGLCVYAK</sequence>
<dbReference type="SUPFAM" id="SSF102114">
    <property type="entry name" value="Radical SAM enzymes"/>
    <property type="match status" value="1"/>
</dbReference>
<dbReference type="Proteomes" id="UP000886748">
    <property type="component" value="Unassembled WGS sequence"/>
</dbReference>
<feature type="domain" description="Radical SAM core" evidence="7">
    <location>
        <begin position="40"/>
        <end position="254"/>
    </location>
</feature>
<dbReference type="InterPro" id="IPR013785">
    <property type="entry name" value="Aldolase_TIM"/>
</dbReference>
<dbReference type="PANTHER" id="PTHR11228">
    <property type="entry name" value="RADICAL SAM DOMAIN PROTEIN"/>
    <property type="match status" value="1"/>
</dbReference>
<dbReference type="AlphaFoldDB" id="A0A9D1N1W5"/>
<keyword evidence="2" id="KW-0004">4Fe-4S</keyword>
<dbReference type="EMBL" id="DVOD01000060">
    <property type="protein sequence ID" value="HIU93151.1"/>
    <property type="molecule type" value="Genomic_DNA"/>
</dbReference>
<dbReference type="SFLD" id="SFLDG01067">
    <property type="entry name" value="SPASM/twitch_domain_containing"/>
    <property type="match status" value="1"/>
</dbReference>
<dbReference type="GO" id="GO:0051539">
    <property type="term" value="F:4 iron, 4 sulfur cluster binding"/>
    <property type="evidence" value="ECO:0007669"/>
    <property type="project" value="UniProtKB-KW"/>
</dbReference>
<dbReference type="InterPro" id="IPR006638">
    <property type="entry name" value="Elp3/MiaA/NifB-like_rSAM"/>
</dbReference>
<dbReference type="InterPro" id="IPR007197">
    <property type="entry name" value="rSAM"/>
</dbReference>
<dbReference type="InterPro" id="IPR050377">
    <property type="entry name" value="Radical_SAM_PqqE_MftC-like"/>
</dbReference>
<dbReference type="NCBIfam" id="TIGR04085">
    <property type="entry name" value="rSAM_more_4Fe4S"/>
    <property type="match status" value="1"/>
</dbReference>
<evidence type="ECO:0000256" key="2">
    <source>
        <dbReference type="ARBA" id="ARBA00022485"/>
    </source>
</evidence>
<dbReference type="PROSITE" id="PS51918">
    <property type="entry name" value="RADICAL_SAM"/>
    <property type="match status" value="1"/>
</dbReference>
<protein>
    <submittedName>
        <fullName evidence="8">Radical SAM protein</fullName>
    </submittedName>
</protein>
<dbReference type="GO" id="GO:0046872">
    <property type="term" value="F:metal ion binding"/>
    <property type="evidence" value="ECO:0007669"/>
    <property type="project" value="UniProtKB-KW"/>
</dbReference>
<name>A0A9D1N1W5_9CLOT</name>
<dbReference type="InterPro" id="IPR017200">
    <property type="entry name" value="PqqE-like"/>
</dbReference>
<comment type="cofactor">
    <cofactor evidence="1">
        <name>[4Fe-4S] cluster</name>
        <dbReference type="ChEBI" id="CHEBI:49883"/>
    </cofactor>
</comment>
<keyword evidence="4" id="KW-0479">Metal-binding</keyword>
<comment type="caution">
    <text evidence="8">The sequence shown here is derived from an EMBL/GenBank/DDBJ whole genome shotgun (WGS) entry which is preliminary data.</text>
</comment>